<feature type="region of interest" description="Disordered" evidence="3">
    <location>
        <begin position="547"/>
        <end position="566"/>
    </location>
</feature>
<dbReference type="PANTHER" id="PTHR24346:SF30">
    <property type="entry name" value="MATERNAL EMBRYONIC LEUCINE ZIPPER KINASE"/>
    <property type="match status" value="1"/>
</dbReference>
<sequence length="566" mass="63265">MEVVDFPSPLIHRVEWERHLICGSEGHKFYGNVLVLKPGSSNPQRGSVYTAAPDYGGKIRSHALSNISPKAGRIYVLHRVLVHDKPHVVTMLASELRETNSPGITIRTEGPFYAVKITRLDYLHHDSDEKPFNEVAALQLLETLEPSLGPCPPSLPRGHAAARDDHHLYLFTPYGPGGDLLTYISQRPGGKARRLGEDKACRFFLDIVAALEYLEAARVVHRDLSLENLVLTLGEEMTAWEAEEEKEEEAVLWGEEEEGGEGGRQDADGGAREGRAHIHDQRVLLPPPHPDVLLGENARLPHMPHLLHALGYGPAPPPVPPGTLGEVTNVHVAGHLRASTVTDREAMLDFLRQPPPGPEAHHYRHLYYHTLQDALPPSSFPVSPFPPPPPPSTPAPKPPPPRRHWRCVLIDFGMAVRLPESKSGKTIVLTQQRCRGKLGYVSPESYYEQPINGQSTDVWSLGVILYIFLTGHPLYRYPWDPAFKALAAGEARQVLAHYREEMKLRLPETAEDLICAMLHPDPKKRPTLSELRGAPWVREVQERTRRAREGREETGWEGKFVEVGEE</sequence>
<dbReference type="InterPro" id="IPR008266">
    <property type="entry name" value="Tyr_kinase_AS"/>
</dbReference>
<feature type="region of interest" description="Disordered" evidence="3">
    <location>
        <begin position="251"/>
        <end position="271"/>
    </location>
</feature>
<accession>W7TJP6</accession>
<reference evidence="5 6" key="1">
    <citation type="journal article" date="2014" name="Mol. Plant">
        <title>Chromosome Scale Genome Assembly and Transcriptome Profiling of Nannochloropsis gaditana in Nitrogen Depletion.</title>
        <authorList>
            <person name="Corteggiani Carpinelli E."/>
            <person name="Telatin A."/>
            <person name="Vitulo N."/>
            <person name="Forcato C."/>
            <person name="D'Angelo M."/>
            <person name="Schiavon R."/>
            <person name="Vezzi A."/>
            <person name="Giacometti G.M."/>
            <person name="Morosinotto T."/>
            <person name="Valle G."/>
        </authorList>
    </citation>
    <scope>NUCLEOTIDE SEQUENCE [LARGE SCALE GENOMIC DNA]</scope>
    <source>
        <strain evidence="5 6">B-31</strain>
    </source>
</reference>
<dbReference type="Pfam" id="PF00069">
    <property type="entry name" value="Pkinase"/>
    <property type="match status" value="2"/>
</dbReference>
<keyword evidence="1" id="KW-0547">Nucleotide-binding</keyword>
<dbReference type="OrthoDB" id="125413at2759"/>
<protein>
    <submittedName>
        <fullName evidence="5">Protein kinase</fullName>
    </submittedName>
</protein>
<evidence type="ECO:0000313" key="5">
    <source>
        <dbReference type="EMBL" id="EWM27310.1"/>
    </source>
</evidence>
<dbReference type="GO" id="GO:0005524">
    <property type="term" value="F:ATP binding"/>
    <property type="evidence" value="ECO:0007669"/>
    <property type="project" value="UniProtKB-KW"/>
</dbReference>
<evidence type="ECO:0000256" key="1">
    <source>
        <dbReference type="ARBA" id="ARBA00022741"/>
    </source>
</evidence>
<dbReference type="InterPro" id="IPR011009">
    <property type="entry name" value="Kinase-like_dom_sf"/>
</dbReference>
<comment type="caution">
    <text evidence="5">The sequence shown here is derived from an EMBL/GenBank/DDBJ whole genome shotgun (WGS) entry which is preliminary data.</text>
</comment>
<dbReference type="InterPro" id="IPR000719">
    <property type="entry name" value="Prot_kinase_dom"/>
</dbReference>
<keyword evidence="5" id="KW-0808">Transferase</keyword>
<proteinExistence type="predicted"/>
<feature type="compositionally biased region" description="Basic and acidic residues" evidence="3">
    <location>
        <begin position="261"/>
        <end position="271"/>
    </location>
</feature>
<keyword evidence="5" id="KW-0418">Kinase</keyword>
<dbReference type="PANTHER" id="PTHR24346">
    <property type="entry name" value="MAP/MICROTUBULE AFFINITY-REGULATING KINASE"/>
    <property type="match status" value="1"/>
</dbReference>
<dbReference type="EMBL" id="AZIL01000500">
    <property type="protein sequence ID" value="EWM27310.1"/>
    <property type="molecule type" value="Genomic_DNA"/>
</dbReference>
<evidence type="ECO:0000313" key="6">
    <source>
        <dbReference type="Proteomes" id="UP000019335"/>
    </source>
</evidence>
<dbReference type="SMART" id="SM00220">
    <property type="entry name" value="S_TKc"/>
    <property type="match status" value="1"/>
</dbReference>
<keyword evidence="6" id="KW-1185">Reference proteome</keyword>
<gene>
    <name evidence="5" type="ORF">Naga_100453g3</name>
</gene>
<name>W7TJP6_9STRA</name>
<dbReference type="GO" id="GO:0005737">
    <property type="term" value="C:cytoplasm"/>
    <property type="evidence" value="ECO:0007669"/>
    <property type="project" value="TreeGrafter"/>
</dbReference>
<dbReference type="Proteomes" id="UP000019335">
    <property type="component" value="Chromosome 7"/>
</dbReference>
<dbReference type="PROSITE" id="PS00109">
    <property type="entry name" value="PROTEIN_KINASE_TYR"/>
    <property type="match status" value="1"/>
</dbReference>
<dbReference type="SUPFAM" id="SSF56112">
    <property type="entry name" value="Protein kinase-like (PK-like)"/>
    <property type="match status" value="1"/>
</dbReference>
<feature type="compositionally biased region" description="Acidic residues" evidence="3">
    <location>
        <begin position="251"/>
        <end position="260"/>
    </location>
</feature>
<feature type="region of interest" description="Disordered" evidence="3">
    <location>
        <begin position="378"/>
        <end position="402"/>
    </location>
</feature>
<organism evidence="5 6">
    <name type="scientific">Nannochloropsis gaditana</name>
    <dbReference type="NCBI Taxonomy" id="72520"/>
    <lineage>
        <taxon>Eukaryota</taxon>
        <taxon>Sar</taxon>
        <taxon>Stramenopiles</taxon>
        <taxon>Ochrophyta</taxon>
        <taxon>Eustigmatophyceae</taxon>
        <taxon>Eustigmatales</taxon>
        <taxon>Monodopsidaceae</taxon>
        <taxon>Nannochloropsis</taxon>
    </lineage>
</organism>
<dbReference type="GO" id="GO:0004674">
    <property type="term" value="F:protein serine/threonine kinase activity"/>
    <property type="evidence" value="ECO:0007669"/>
    <property type="project" value="TreeGrafter"/>
</dbReference>
<dbReference type="AlphaFoldDB" id="W7TJP6"/>
<evidence type="ECO:0000256" key="3">
    <source>
        <dbReference type="SAM" id="MobiDB-lite"/>
    </source>
</evidence>
<keyword evidence="2" id="KW-0067">ATP-binding</keyword>
<evidence type="ECO:0000259" key="4">
    <source>
        <dbReference type="PROSITE" id="PS50011"/>
    </source>
</evidence>
<feature type="domain" description="Protein kinase" evidence="4">
    <location>
        <begin position="75"/>
        <end position="537"/>
    </location>
</feature>
<dbReference type="Gene3D" id="1.10.510.10">
    <property type="entry name" value="Transferase(Phosphotransferase) domain 1"/>
    <property type="match status" value="2"/>
</dbReference>
<dbReference type="PROSITE" id="PS50011">
    <property type="entry name" value="PROTEIN_KINASE_DOM"/>
    <property type="match status" value="1"/>
</dbReference>
<dbReference type="GO" id="GO:0035556">
    <property type="term" value="P:intracellular signal transduction"/>
    <property type="evidence" value="ECO:0007669"/>
    <property type="project" value="TreeGrafter"/>
</dbReference>
<feature type="compositionally biased region" description="Pro residues" evidence="3">
    <location>
        <begin position="383"/>
        <end position="399"/>
    </location>
</feature>
<evidence type="ECO:0000256" key="2">
    <source>
        <dbReference type="ARBA" id="ARBA00022840"/>
    </source>
</evidence>